<evidence type="ECO:0000256" key="2">
    <source>
        <dbReference type="SAM" id="Phobius"/>
    </source>
</evidence>
<feature type="domain" description="Coiled-coil" evidence="3">
    <location>
        <begin position="4964"/>
        <end position="5119"/>
    </location>
</feature>
<feature type="region of interest" description="Disordered" evidence="1">
    <location>
        <begin position="682"/>
        <end position="742"/>
    </location>
</feature>
<feature type="compositionally biased region" description="Basic and acidic residues" evidence="1">
    <location>
        <begin position="1160"/>
        <end position="1174"/>
    </location>
</feature>
<feature type="compositionally biased region" description="Low complexity" evidence="1">
    <location>
        <begin position="5183"/>
        <end position="5192"/>
    </location>
</feature>
<keyword evidence="2" id="KW-0812">Transmembrane</keyword>
<sequence>MAKQFYFFKKAGQNRLEDNTFWTLWELLESWTQNDWMAIFFIIFLGIIFEIILIKICSSFNKKPTLPEKGNSSAQKKEDSCLKSTKFDNCPTPSSSEERIKDSSERTITSSLTSEENEGDFEDRVSTADEVIWSSTSESKYQVSHFSESHMISSNGTSSSLSLFHSEVKKFFPSHGGYPENEHETIQFSSKKLFSIMKTNKNKNLVFSSDFNFSRSSRITVESEDIDVAPCPSAHLFLSRDQVRLLEENVRNQIALKSKTTLENKITYLYSRLQESLIQNQRSVRMGISAQPQDSFSGQNPPQNQDFYETRFTSQAQQFVNNQESTNSQPDIMVRYFALPQDLIRKSFSSSMQDSSQTQDMDRNQHLVDVSYSVETQDSIKGLESDKHFSEAQYSVWLKDSNKIKYLIKGQNAIFKNARFLVLTLSPDSLAEGVLQMESVKPGGQKQIASSELSQYSVYGSGPLSPILKRQKKRRKALHSTSKLSLKVPSRKSKKTPTPWVFQMTVCHTSKPSKLGCTYNAKEKELHQRKGISDTALHLTYVSKLIPPYVKKYSRKKLVRVMPGVTGCRHSLSADAENVDYLGSLEKRGTSGSTKNIKEHDGENKGQKTIFPKIPLQLEQSFMVNTFQLKSPCSSSIDMTWKNKESLRDPIIQAKEIGIAEFHAPDSKKISDLHIPKQEAPLKEALSEPWQKCVSSTEVESNRRMKTQEDLKNTENSHLPLSSGEKLPTSSPETKRDFPRGNIQKQKDFLEIVLETSEVHLLISLGIKEHKTSEQLTSVRTQESTEDVIMKEKKPLLTFHITECDNLSESEGLEQDTRGNIKNMQGKRIFATLHNATDTIISEPPDVEMHSRLKAKIDTSTIGVSHSMATKKLPDEKKTWEAKYIEKRCVSNKPQEHDREEEQQTCPEAFPQLTQDFSLSLQLKQKPKYVRFKIKQSSSESRKTQNKEQEVQPQTLPTGTILGTSPCPTTGPFQVEVKQSRHRPTGRGTADPENPLLGLENSRAGEVLTETTECGVPFGGSPRRITEDHITEEKADLQQVLPAAALRSFIIHMLPLSYLKRQQIRKKLSGAKGVLRPKSIIMKVKKPTNLLMPSISRHGTASLRKRLSGSFKSLIKEMLQDKIVADELVSVTYPHQNMSVLPWIRTQSRLNAENLSQTKLKQEKSEDERIEKYSDSINKGSDSGNTLEVKLQDEVRGDKEAPPEAVLHDSRGLRSDANPEKEFKTEEEIPPPVTSLETLMESVYSPVIDLFHVENMKKSLTTQADLKCSADSETPLPTSETPLLTSEKSLAEDPSNQTRESDVLDYGSDTREMGYFSAETNSAELPKDLSTTFPETFNCHMPIATHSKINKNKVRFSYTASLVKSRPVDSKTVKPSISQVFNSTGQRRTLDSKCKAKLEKINQANGLVYEFINTLYSPMQSFCPAQLKQGELEEVRPRYVDFFDKSYAFHNQEEKVEDGEEVEPKTLLEAASQHTQYLWPNASQGKETHLDEPDSVLDCLTQELPVHERDVQQQAWFAQTALPTGPQMGPREAEELKKVSKTENDIIAPMGPKIPPPKALPGPENSRDFIFSAYQRNCDLVKSDEELKQPRSINTQVQPRKHSSQTILGSASCPILDQFRFEKLESYARFLPPKSGGAKMDEIIFSAREYGVPSDANHQKEDAGGIEKKDTVTFDFRIPALSTFRRKKNFKKYSGTKTLVNLKCRILKAKKPSVSYIFSMKGGAGPNHRKELGYNSTAKMEEMDQGEKVAAKIYSFMDSTPEVNMYSKTERGKGMLGERSLSSIQVKQVLSPQEEDIISDDTKENSLQDAEEESEQEPLEVILQHSQHFEFCSGHKEELGFHQSENQGSGRILFVTEQDISQQMLRPDSVQGQKPKKSYQTQSGATYTVSSQLPFLKSKKSLIDQVLMDPKCPLRTSDLSVGSHKGEFYSHDKEENAEFIKDLQANVLESLVISTPGLSESKLQRKTFTCTALKNKISPRCVIMKAKKTPVSPIFNISGSGCLKNLRPKTLKSQIIDLLIHIKCSGILEDLIAERRKGLAQELPATSLESWDLSTLALPALKRKRSNLKYIDKRNKMSLEWVTSKAKKAVISQTLTITKRGTPSHRRQLTCNFKIMMKQGKPRADMCLKATSSPVPVLLDVKMHNRIKAESDVSWKMRFSHKLQQQEESPDGERACYADSSDRSRRASNDTTEVKHPCEEAAPWSSEHPSFIAGKMKEIYVVKSELELKNSAKIKIPEPLNTALELQQQTFLTQSVLQSVSCSILNSLPFEKQPKRTKTQKGLRYAKGPKILSPVLEKSIPKSLIVTAQSDIPAERGPRKELARSPEEKIRLRKDLQGRTLKGFDFSLPAPTEFEGGRNAAQIPKSRNGKAKMASILKTINIARSGALSHGKEQDVTLENTAKETPQSTSDTVLNIFPSPTPISPAIKTRKKVKKRDLLRNKSSIIQPEQHEGERLCPYSSNKWSSSSSTSESRWQNRKEREGDRVLFEAGLQFLYNTGRRKAQNMLLTEEDVQQQTLVSESKLEATCSPPIPFQTEELSKTLPPQEDIPNGTGQKIPFPKLGKTTFDYLVDETERSTVSDGSPARKLDVHIAVSLQPEEEEDVIKTPKVMKHRVDQNILPTKSGNTVLGDPGDKRSGRKKSGPIAKKHRMLQRDLLTTPTVSLLFDSESQEKILKFPRRKNRRGPKCVTMKAKKLLCSQVLNITEHDHLYCRKEQDHNLKSIINDMQQNKSTANAFLSPMPVSTDNKIDIEMHITSKAEAGQPRVIPYSCTSAELGKSACDGEVWKANSTDPQNRSSNTMKLNVHHEKEEENIQKILSESVPHYKQHFSFNAHHMKYPGSYQSESELNNLEVRSTWNLSCAEQKMRPEKHFRGTILKPISRHVMNFQVERVKKSLHTQEGIKCMGGRKTPFPKARKSETGSIQCDVLWDGNPRRKCDSCTFEKKARNQNDFVRTVLKYSDFPSFDSCEPKSQSYTEFSGKKSIINPKHVTLKAKKQPVSQLLNITGCFIGSHRRMKGCKFQYKMKVRHWFEGVGEASLLAAVGTKIPPPKSVTDKQSFEATARGTLYNKTLHRNLHGRITEEKVELQENSATTFLEPIDFFSPILSDSESQISTVQLLEEKITLNPRRSTLKEKEPAVSQLLKIRGRFTTKRRKKLGSSLKTKMQQIRQGKNVADTFPNTMYFTPDTSDIERQNRFKIGMDRISRFSHVQPTQMQLPVEGLLISQPLNPTGHAALSINEQQEKKRDRKRERHTLNKAGASSAYAYTPMHPKIIKHKAKAKTADVKNTVHTKRMRLKAKKPPVSQLFHTIGCGTRRNKKEPRHEMKKQKEFQQDKTIADLFLNIVCDSGSLSSQIKQFTEGEREKDRPSKPIYLLPQVELVKSLNKRKMSSSESTDIKSTISRNIKRLKQCIREQKEKGQIVLLDILPQCRDQLVISQEVKKELDHVKIGVALNREVHRGLASQKREISYTGLDIPRIRTHTEYEFLVARRAKHKDADVVEHSVSVPGGRRVSKKTNVSVNSKGQNIFLKELDASQQMTRKEKEFQKQGSISRTIWGSFVFSIMEPPHLKNTGKVAEEDTSTNKRTISHLLRREDIKETDNSRASKGQKFLCTNLQVWQTMSAVQKEEGKPDGIPVSIMDSVSHPNRERLQVTQAINTKKEDISTPISLHVNPWRKEQSKLMNIPLRLNGWKMTFSEKLRAKQFHSSNQNKENILESVSSCILDQLYNGKRKKKVSAKGMSSKVSSSVVDKALNEVDTPVDQPYINLHNRRRKEHQKESTCEVLQTSVSHSSMDVLQIKLPCVKKTLKAPTYHNANTEGIGLHVEGNEEHPECIHHTSPKSASHSSRDVFQSKTPSEKKASEEVVSTVDYIPSTEKISSLFTEKETKVQTDKCKSAIKLSSLCTSLPSLSHTNVDSRIKVGQEKSGIPRSCLPLLKHQVSPNVRKTSFAESINRGSLSNVRESEHLPQGKKEDGKNVGYVRDIMGVKCVAFKGKKTPFKHTLHGKEPQWNNKEQEETMQKDKSDLEIVQSKCHASIPPPPRVEWDPEIEQVLLRGIARFCLPSLPLQKLSDAMGICEEPADDILSSIRKAKYVPQKDRGEVALEAIRHPKRIVLKAKQSSVTQELQLDIKEKVKEMEKDKDKQVGIWSKSCVSISIPPDSEVDTRIGEEDALLIEARSSFLQTELQESSDTGKKAYKQAIYGDTSNSVKEAKEHDILQEEEEGVKMIKVILWRKKKSILQEIQLDIKEQEEKRQKIKSEPNVLVTNTSTCVPAPSHLQVDTKIKKADYVTEVTRYSLPALSQQKSSDAVKKANEKSTDGDLTSDVQEAKEHTPQKEETKAEKSAKRDMMHPKGEDVERKKALVQDIPLNLKEPVKEDPESEEQGKVDGGGKCEQEVVLPTSWASESSLTHHELNTGIEGEEDRQGITRSAVSELQLQKSSDAGKRVYAESAGDDISNDVSVVPEYEPQEGEDRRKIVNIKYIMYPKGTTSKAKVLPLPHVLNTSGGCDRRITEVQTSVKEKSRYIQERSELDKVLTRPSPPQFKLNKGIEGKEEKRVTRPFLPPSWQRESSNAEKLKYTVLPLNAISNDSKRTKYMTQREEDEKNTFEKDIMHSKYIALRAKKSPLSLILKTKKLQVNIKEQVKVGQEDNKETVVLLSKIHPFLTSSTHLKWDTKEGEHEPEVIRNDAPYLELQESSPPGQIASTESPGIHVKKGAQCPQQAERDRVQTEAMNDSMQPQGSDFKTKTSPPPHEFSVTEHSASNEREDPQCIKEKVEEEQQRMGDPDVALTKTPPSTPSPSYHRFSPPQLLCPKSCAGKTRYADSSESTRSCNIVIKAYQHVPKTDVKDRVKIKGGKGRRFPQIITLTAETTPFPHLPSRKRLPLNIKEQGKEVPEDKSEPEVVLKETYASLPSPSYPKWDTRMNEKEDTLRITQSCFPPPKIQDPFSSGKKPYIKSFDVCGLKEKDRLKTDTENKVVPTPMAMRVKELPLSSVPDTKKLQWKFKKRERKVQKDEKDLATHLENICTSLLTLPYLKFGSRGGEGYMMRITKLPLPHLPSRESQDAVKTAYAETTDGELSDAVEKWKEDALQKEVRDREKNMDMNSRVDPNDRYLKAKKSPHLLRYNLSDLRWKTKKQEGMAQEGRLEPGAAKLTKTCTCRASLLHFSTNTRDEERRMPTFTTRSFSSGSSQESSDSKDRECTEPITSDILISPRKGEHHMPQRKEKDGADRVNLGFPKHQEKKMQESEDEPGVVVSGSSSSLSSLLHLQLDKEIQVGDEVLGPARSVAERESNTREVVHTEAIHGDGITDGQNEKQLVPREEEQDREKTTDMRNRTQITDISLKSRKSPPSLTLHRTELHLNIGGQEQKKHECPGKPARTVLRKIYVSKPPAELTLDKGIQVDEGRLRIQRPSLIPKMLSAVSDRKRRADIGAICAVSERENKHMSQKENKREVKTVDMMIRMHHKEARISSISHIFNTKEFVLNIKELKENVYKGKDELPVVLTRTFFSVPSAPPLSLDSGSKIDKDVPGFAGSSPAQQDVQESSGIQKTGITEVVAGDGEIVKKAEHSVPQEEAVQQWASNFLISVRRRNDPPRVKSEGDLSQLVLNSQHEDVYLTGFGTRSGKRLEYFFTGQEVQPEKYKTETFTTFLSYPTREPTKIGNLKKQTEIVDNLNHKMSPKVLVSPPRKISKEIYITFGAPVSAKGFSVSEQVAHQQKTLSKASPGSADSYKLDKPENDIHNNDKGSKMLSPRVSAAQTKGLLEKTRITETDASPGIEEQEIVVKKQVVLQSESGHKTWLDSSFSLKFPFQSGRQKAPLETDVCKETIVYPRIQILPGIHVDITVFDTIGGKREQGLPVPEQEECILDSLQESLSSHWTFPLQSGDLEGKNKTDTSTTVNLEQKTSEVEEGELKIDRNIAIRLAVDKTETHKHTMVKLEENKKRDTSNTVNLNIASLKAQKSQINTQVITHIANSCPNRQKHKKELEVSDAKQNIQPQKLFQKHVLDSFYAYIPLSLKVKGWKGRLTVADLKRELSPKYLTMKIPNHPISQILNNTGRGTPSKRKKLEYDLKKPKKIVLQSEDASGIFIRNLSISAMSSSQTEEIVDSETNRGRKKILCLSEFQQKSPNTQGNSSSTVKEGDQHFINTAPQDSQPFVVEGQRKQKLPSVKTEANLRSKTKKKIFLPQTKEERVVPGHDSSRTMKEPDLLMTEDEEKAPKPILTPTEGLLMSDHPKDNSGLPPQQGGQSKPIQDATTQKVQQQKTFPGIGPIASQVKSNEIEGVAHSISTESLLPLFEAIKSVFESQIKIIHDKICEDILEKVKAPKPDDWKSPPHAGSPETTSTRTPPKVQPKPILKRFTPKENNKLINHFESKSFEIKLNLIPEMAKQSFQKFNFYLKQSVSEDNRWKLYPRHKKICFVSLEGIDSIELNLKQKYTKDSLPVRGMKTLIVSVSRDSKEIITKLKSISKLESRASSVTSAKQMPLPHILQNYSVEEEDKLRIHFSMKTLEIQMKAFPRIVRESYAMARPQNIRKPLSKCIHSGFKVPKRKNRILLLFDEKSLHQIDLDLQYKYLRFLLGLPVRHIFPKPAALPKHTLKLNTVAICENIGNRGESDGGLCIDKELLEQHISFKKQSPHENSKLRKFLEPPLVCAPDPNQQGTVARDTTALSKLKSHRTLEKDKQCHVWFQETDTSKSFDSKTQESTPSLVDSRSTQISDDFTQSQTNIESPANLEECLALEARESEECMFLGANPYLSQESRNILFELQKGIPLENLYEMKKRKTNLKPLYREDSGSQRVRVCRKHSSVVTPSCESHKSRKYRLSSKMPSPDWLCQGSLNAIEVPSRSSSVPFSGEKSSRTTRCRTNQSLAPLTESNIKLHLAKGQGKPHRHMESKEGKKAKIDLFRKNNIHWDCDYSCTQNKEKRTRKKKVHNYESERPNYCPSKPKLPSKLPQEDINFHFERRQTQPFFYACIPADSLEIVPQTIRWTIPPRTLRKTNFRVPLVAKLSSSFNIWTSPKKILESLLESFSPVCPN</sequence>
<dbReference type="OrthoDB" id="9837682at2759"/>
<organism evidence="4 5">
    <name type="scientific">Enhydra lutris kenyoni</name>
    <name type="common">northern sea otter</name>
    <dbReference type="NCBI Taxonomy" id="391180"/>
    <lineage>
        <taxon>Eukaryota</taxon>
        <taxon>Metazoa</taxon>
        <taxon>Chordata</taxon>
        <taxon>Craniata</taxon>
        <taxon>Vertebrata</taxon>
        <taxon>Euteleostomi</taxon>
        <taxon>Mammalia</taxon>
        <taxon>Eutheria</taxon>
        <taxon>Laurasiatheria</taxon>
        <taxon>Carnivora</taxon>
        <taxon>Caniformia</taxon>
        <taxon>Musteloidea</taxon>
        <taxon>Mustelidae</taxon>
        <taxon>Lutrinae</taxon>
        <taxon>Enhydra</taxon>
    </lineage>
</organism>
<feature type="region of interest" description="Disordered" evidence="1">
    <location>
        <begin position="6694"/>
        <end position="6713"/>
    </location>
</feature>
<evidence type="ECO:0000313" key="4">
    <source>
        <dbReference type="Proteomes" id="UP000248482"/>
    </source>
</evidence>
<feature type="compositionally biased region" description="Polar residues" evidence="1">
    <location>
        <begin position="6701"/>
        <end position="6713"/>
    </location>
</feature>
<feature type="region of interest" description="Disordered" evidence="1">
    <location>
        <begin position="934"/>
        <end position="998"/>
    </location>
</feature>
<feature type="region of interest" description="Disordered" evidence="1">
    <location>
        <begin position="1791"/>
        <end position="1817"/>
    </location>
</feature>
<feature type="domain" description="Coiled-coil" evidence="3">
    <location>
        <begin position="5463"/>
        <end position="5585"/>
    </location>
</feature>
<feature type="compositionally biased region" description="Basic and acidic residues" evidence="1">
    <location>
        <begin position="1190"/>
        <end position="1227"/>
    </location>
</feature>
<feature type="domain" description="Coiled-coil" evidence="3">
    <location>
        <begin position="5237"/>
        <end position="5350"/>
    </location>
</feature>
<feature type="domain" description="Coiled-coil" evidence="3">
    <location>
        <begin position="4337"/>
        <end position="4534"/>
    </location>
</feature>
<dbReference type="PANTHER" id="PTHR35542">
    <property type="entry name" value="COILED-COIL DOMAIN-CONTAINING PROTEIN 168"/>
    <property type="match status" value="1"/>
</dbReference>
<keyword evidence="2" id="KW-0472">Membrane</keyword>
<feature type="compositionally biased region" description="Low complexity" evidence="1">
    <location>
        <begin position="1272"/>
        <end position="1287"/>
    </location>
</feature>
<feature type="compositionally biased region" description="Basic and acidic residues" evidence="1">
    <location>
        <begin position="733"/>
        <end position="742"/>
    </location>
</feature>
<feature type="region of interest" description="Disordered" evidence="1">
    <location>
        <begin position="4693"/>
        <end position="4805"/>
    </location>
</feature>
<dbReference type="InterPro" id="IPR031624">
    <property type="entry name" value="CCDC168_N"/>
</dbReference>
<feature type="compositionally biased region" description="Basic and acidic residues" evidence="1">
    <location>
        <begin position="5730"/>
        <end position="5746"/>
    </location>
</feature>
<feature type="region of interest" description="Disordered" evidence="1">
    <location>
        <begin position="1155"/>
        <end position="1230"/>
    </location>
</feature>
<dbReference type="RefSeq" id="XP_022358399.1">
    <property type="nucleotide sequence ID" value="XM_022502691.1"/>
</dbReference>
<feature type="region of interest" description="Disordered" evidence="1">
    <location>
        <begin position="470"/>
        <end position="496"/>
    </location>
</feature>
<feature type="compositionally biased region" description="Basic and acidic residues" evidence="1">
    <location>
        <begin position="96"/>
        <end position="105"/>
    </location>
</feature>
<feature type="region of interest" description="Disordered" evidence="1">
    <location>
        <begin position="6224"/>
        <end position="6257"/>
    </location>
</feature>
<dbReference type="STRING" id="391180.A0A2Y9JFF9"/>
<feature type="compositionally biased region" description="Low complexity" evidence="1">
    <location>
        <begin position="2460"/>
        <end position="2473"/>
    </location>
</feature>
<dbReference type="Pfam" id="PF15804">
    <property type="entry name" value="CCDC168_N"/>
    <property type="match status" value="10"/>
</dbReference>
<feature type="transmembrane region" description="Helical" evidence="2">
    <location>
        <begin position="36"/>
        <end position="54"/>
    </location>
</feature>
<dbReference type="InterPro" id="IPR053366">
    <property type="entry name" value="LRR_transmembrane"/>
</dbReference>
<feature type="compositionally biased region" description="Basic and acidic residues" evidence="1">
    <location>
        <begin position="700"/>
        <end position="715"/>
    </location>
</feature>
<feature type="domain" description="Coiled-coil" evidence="3">
    <location>
        <begin position="2982"/>
        <end position="3005"/>
    </location>
</feature>
<feature type="compositionally biased region" description="Polar residues" evidence="1">
    <location>
        <begin position="1175"/>
        <end position="1186"/>
    </location>
</feature>
<evidence type="ECO:0000256" key="1">
    <source>
        <dbReference type="SAM" id="MobiDB-lite"/>
    </source>
</evidence>
<keyword evidence="4" id="KW-1185">Reference proteome</keyword>
<evidence type="ECO:0000313" key="5">
    <source>
        <dbReference type="RefSeq" id="XP_022358399.1"/>
    </source>
</evidence>
<feature type="domain" description="Coiled-coil" evidence="3">
    <location>
        <begin position="1687"/>
        <end position="1743"/>
    </location>
</feature>
<dbReference type="CTD" id="643677"/>
<evidence type="ECO:0000259" key="3">
    <source>
        <dbReference type="Pfam" id="PF15804"/>
    </source>
</evidence>
<feature type="region of interest" description="Disordered" evidence="1">
    <location>
        <begin position="2162"/>
        <end position="2200"/>
    </location>
</feature>
<proteinExistence type="predicted"/>
<feature type="compositionally biased region" description="Polar residues" evidence="1">
    <location>
        <begin position="951"/>
        <end position="972"/>
    </location>
</feature>
<feature type="compositionally biased region" description="Polar residues" evidence="1">
    <location>
        <begin position="4730"/>
        <end position="4742"/>
    </location>
</feature>
<feature type="region of interest" description="Disordered" evidence="1">
    <location>
        <begin position="5300"/>
        <end position="5334"/>
    </location>
</feature>
<feature type="region of interest" description="Disordered" evidence="1">
    <location>
        <begin position="5168"/>
        <end position="5257"/>
    </location>
</feature>
<feature type="region of interest" description="Disordered" evidence="1">
    <location>
        <begin position="83"/>
        <end position="120"/>
    </location>
</feature>
<feature type="domain" description="Coiled-coil" evidence="3">
    <location>
        <begin position="3274"/>
        <end position="3336"/>
    </location>
</feature>
<feature type="region of interest" description="Disordered" evidence="1">
    <location>
        <begin position="1268"/>
        <end position="1302"/>
    </location>
</feature>
<feature type="compositionally biased region" description="Basic and acidic residues" evidence="1">
    <location>
        <begin position="4307"/>
        <end position="4318"/>
    </location>
</feature>
<name>A0A2Y9JFF9_ENHLU</name>
<feature type="compositionally biased region" description="Basic and acidic residues" evidence="1">
    <location>
        <begin position="5213"/>
        <end position="5229"/>
    </location>
</feature>
<dbReference type="KEGG" id="elk:111146943"/>
<feature type="compositionally biased region" description="Basic and acidic residues" evidence="1">
    <location>
        <begin position="4326"/>
        <end position="4362"/>
    </location>
</feature>
<feature type="compositionally biased region" description="Basic and acidic residues" evidence="1">
    <location>
        <begin position="940"/>
        <end position="950"/>
    </location>
</feature>
<feature type="region of interest" description="Disordered" evidence="1">
    <location>
        <begin position="2621"/>
        <end position="2645"/>
    </location>
</feature>
<feature type="region of interest" description="Disordered" evidence="1">
    <location>
        <begin position="3831"/>
        <end position="3858"/>
    </location>
</feature>
<feature type="domain" description="Coiled-coil" evidence="3">
    <location>
        <begin position="3981"/>
        <end position="4122"/>
    </location>
</feature>
<dbReference type="PANTHER" id="PTHR35542:SF2">
    <property type="entry name" value="LEUCINE-RICH REPEAT TRANSMEMBRANE PROTEIN CCDC168"/>
    <property type="match status" value="1"/>
</dbReference>
<feature type="compositionally biased region" description="Polar residues" evidence="1">
    <location>
        <begin position="2402"/>
        <end position="2413"/>
    </location>
</feature>
<feature type="compositionally biased region" description="Basic and acidic residues" evidence="1">
    <location>
        <begin position="2171"/>
        <end position="2199"/>
    </location>
</feature>
<feature type="compositionally biased region" description="Basic and acidic residues" evidence="1">
    <location>
        <begin position="4761"/>
        <end position="4784"/>
    </location>
</feature>
<feature type="compositionally biased region" description="Polar residues" evidence="1">
    <location>
        <begin position="6239"/>
        <end position="6257"/>
    </location>
</feature>
<feature type="region of interest" description="Disordered" evidence="1">
    <location>
        <begin position="2402"/>
        <end position="2423"/>
    </location>
</feature>
<feature type="region of interest" description="Disordered" evidence="1">
    <location>
        <begin position="6323"/>
        <end position="6352"/>
    </location>
</feature>
<dbReference type="Proteomes" id="UP000248482">
    <property type="component" value="Unplaced"/>
</dbReference>
<feature type="region of interest" description="Disordered" evidence="1">
    <location>
        <begin position="4405"/>
        <end position="4425"/>
    </location>
</feature>
<feature type="domain" description="Coiled-coil" evidence="3">
    <location>
        <begin position="4597"/>
        <end position="4800"/>
    </location>
</feature>
<feature type="region of interest" description="Disordered" evidence="1">
    <location>
        <begin position="4301"/>
        <end position="4392"/>
    </location>
</feature>
<feature type="compositionally biased region" description="Polar residues" evidence="1">
    <location>
        <begin position="3839"/>
        <end position="3854"/>
    </location>
</feature>
<feature type="region of interest" description="Disordered" evidence="1">
    <location>
        <begin position="2440"/>
        <end position="2481"/>
    </location>
</feature>
<reference evidence="5" key="1">
    <citation type="submission" date="2025-08" db="UniProtKB">
        <authorList>
            <consortium name="RefSeq"/>
        </authorList>
    </citation>
    <scope>IDENTIFICATION</scope>
    <source>
        <tissue evidence="5">Blood</tissue>
    </source>
</reference>
<gene>
    <name evidence="5" type="primary">LOC111146943</name>
</gene>
<dbReference type="GeneID" id="111146943"/>
<feature type="compositionally biased region" description="Basic and acidic residues" evidence="1">
    <location>
        <begin position="4372"/>
        <end position="4392"/>
    </location>
</feature>
<protein>
    <submittedName>
        <fullName evidence="5">Coiled-coil domain-containing protein 168</fullName>
    </submittedName>
</protein>
<feature type="region of interest" description="Disordered" evidence="1">
    <location>
        <begin position="5717"/>
        <end position="5751"/>
    </location>
</feature>
<feature type="compositionally biased region" description="Polar residues" evidence="1">
    <location>
        <begin position="4694"/>
        <end position="4707"/>
    </location>
</feature>
<feature type="domain" description="Coiled-coil" evidence="3">
    <location>
        <begin position="3866"/>
        <end position="3969"/>
    </location>
</feature>
<keyword evidence="2" id="KW-1133">Transmembrane helix</keyword>
<feature type="compositionally biased region" description="Basic and acidic residues" evidence="1">
    <location>
        <begin position="5316"/>
        <end position="5333"/>
    </location>
</feature>
<accession>A0A2Y9JFF9</accession>
<feature type="region of interest" description="Disordered" evidence="1">
    <location>
        <begin position="3237"/>
        <end position="3256"/>
    </location>
</feature>